<dbReference type="EMBL" id="JTDB02000011">
    <property type="protein sequence ID" value="NLP64993.1"/>
    <property type="molecule type" value="Genomic_DNA"/>
</dbReference>
<comment type="caution">
    <text evidence="1">The sequence shown here is derived from an EMBL/GenBank/DDBJ whole genome shotgun (WGS) entry which is preliminary data.</text>
</comment>
<dbReference type="RefSeq" id="WP_052148487.1">
    <property type="nucleotide sequence ID" value="NZ_CADFGF010000018.1"/>
</dbReference>
<name>A0A8T6ZKD8_9BURK</name>
<dbReference type="AlphaFoldDB" id="A0A8T6ZKD8"/>
<dbReference type="OrthoDB" id="9012348at2"/>
<sequence>MKPNRKFSQKAMLLPLPMAYVRDASLTAHLAFAVCRAGQGNRHQLFQLIRMTYLSYLLWQDGYGDAAYELYCDAEGALEAAAEHAYATGDWSLSDDAIRLTQDIVRIYDEQMSSVCRQHYLQCSAKLDRLLRVEIPNKIGRREARAA</sequence>
<reference evidence="1" key="1">
    <citation type="journal article" date="2015" name="Genome Announc.">
        <title>Draft Genome Sequence of the Polyhydroxyalkanoate-Producing Bacterium Burkholderia sacchari LMG 19450 Isolated from Brazilian Sugarcane Plantation Soil.</title>
        <authorList>
            <person name="Alexandrino P.M."/>
            <person name="Mendonca T.T."/>
            <person name="Guaman Bautista L.P."/>
            <person name="Cherix J."/>
            <person name="Lozano-Sakalauskas G.C."/>
            <person name="Fujita A."/>
            <person name="Ramos Filho E."/>
            <person name="Long P."/>
            <person name="Padilla G."/>
            <person name="Taciro M.K."/>
            <person name="Gomez J.G."/>
            <person name="Silva L.F."/>
        </authorList>
    </citation>
    <scope>NUCLEOTIDE SEQUENCE</scope>
    <source>
        <strain evidence="1">LMG 19450</strain>
    </source>
</reference>
<keyword evidence="2" id="KW-1185">Reference proteome</keyword>
<reference evidence="1" key="2">
    <citation type="submission" date="2020-04" db="EMBL/GenBank/DDBJ databases">
        <authorList>
            <person name="Alexandrino P."/>
            <person name="Mendonca T."/>
            <person name="Guaman L."/>
            <person name="Cherix J."/>
            <person name="Lozano-Sakalauskas G."/>
            <person name="Fujita A."/>
            <person name="Filho E.R."/>
            <person name="Long P."/>
            <person name="Padilla G."/>
            <person name="Taciro M.K."/>
            <person name="Gomez J.G."/>
            <person name="Silva L.F."/>
            <person name="Torres M."/>
        </authorList>
    </citation>
    <scope>NUCLEOTIDE SEQUENCE</scope>
    <source>
        <strain evidence="1">LMG 19450</strain>
    </source>
</reference>
<proteinExistence type="predicted"/>
<evidence type="ECO:0000313" key="1">
    <source>
        <dbReference type="EMBL" id="NLP64993.1"/>
    </source>
</evidence>
<evidence type="ECO:0000313" key="2">
    <source>
        <dbReference type="Proteomes" id="UP000030460"/>
    </source>
</evidence>
<gene>
    <name evidence="1" type="ORF">NH14_028415</name>
</gene>
<accession>A0A8T6ZKD8</accession>
<evidence type="ECO:0008006" key="3">
    <source>
        <dbReference type="Google" id="ProtNLM"/>
    </source>
</evidence>
<organism evidence="1 2">
    <name type="scientific">Paraburkholderia sacchari</name>
    <dbReference type="NCBI Taxonomy" id="159450"/>
    <lineage>
        <taxon>Bacteria</taxon>
        <taxon>Pseudomonadati</taxon>
        <taxon>Pseudomonadota</taxon>
        <taxon>Betaproteobacteria</taxon>
        <taxon>Burkholderiales</taxon>
        <taxon>Burkholderiaceae</taxon>
        <taxon>Paraburkholderia</taxon>
    </lineage>
</organism>
<protein>
    <recommendedName>
        <fullName evidence="3">Fis family transcriptional regulator</fullName>
    </recommendedName>
</protein>
<dbReference type="Proteomes" id="UP000030460">
    <property type="component" value="Unassembled WGS sequence"/>
</dbReference>